<dbReference type="EnsemblPlants" id="AES67267">
    <property type="protein sequence ID" value="AES67267"/>
    <property type="gene ID" value="MTR_2g088700"/>
</dbReference>
<evidence type="ECO:0000256" key="5">
    <source>
        <dbReference type="ARBA" id="ARBA00022927"/>
    </source>
</evidence>
<accession>G7IKJ7</accession>
<evidence type="ECO:0000256" key="4">
    <source>
        <dbReference type="ARBA" id="ARBA00022692"/>
    </source>
</evidence>
<dbReference type="CDD" id="cd15848">
    <property type="entry name" value="SNARE_syntaxin1-like"/>
    <property type="match status" value="1"/>
</dbReference>
<gene>
    <name evidence="15" type="primary">11418037</name>
    <name evidence="14" type="ordered locus">MTR_2g088700</name>
</gene>
<dbReference type="AlphaFoldDB" id="G7IKJ7"/>
<dbReference type="PANTHER" id="PTHR19957">
    <property type="entry name" value="SYNTAXIN"/>
    <property type="match status" value="1"/>
</dbReference>
<name>G7IKJ7_MEDTR</name>
<dbReference type="InterPro" id="IPR010989">
    <property type="entry name" value="SNARE"/>
</dbReference>
<reference evidence="15" key="3">
    <citation type="submission" date="2015-04" db="UniProtKB">
        <authorList>
            <consortium name="EnsemblPlants"/>
        </authorList>
    </citation>
    <scope>IDENTIFICATION</scope>
    <source>
        <strain evidence="15">cv. Jemalong A17</strain>
    </source>
</reference>
<dbReference type="Gene3D" id="1.20.58.70">
    <property type="match status" value="1"/>
</dbReference>
<protein>
    <submittedName>
        <fullName evidence="14">Syntaxin of plants 122 protein</fullName>
    </submittedName>
</protein>
<dbReference type="InterPro" id="IPR006011">
    <property type="entry name" value="Syntaxin_N"/>
</dbReference>
<dbReference type="PANTHER" id="PTHR19957:SF277">
    <property type="entry name" value="T-SNARE COILED-COIL HOMOLOGY DOMAIN-CONTAINING PROTEIN"/>
    <property type="match status" value="1"/>
</dbReference>
<keyword evidence="7" id="KW-0007">Acetylation</keyword>
<keyword evidence="8 11" id="KW-0175">Coiled coil</keyword>
<evidence type="ECO:0000256" key="8">
    <source>
        <dbReference type="ARBA" id="ARBA00023054"/>
    </source>
</evidence>
<keyword evidence="16" id="KW-1185">Reference proteome</keyword>
<reference evidence="14 16" key="1">
    <citation type="journal article" date="2011" name="Nature">
        <title>The Medicago genome provides insight into the evolution of rhizobial symbioses.</title>
        <authorList>
            <person name="Young N.D."/>
            <person name="Debelle F."/>
            <person name="Oldroyd G.E."/>
            <person name="Geurts R."/>
            <person name="Cannon S.B."/>
            <person name="Udvardi M.K."/>
            <person name="Benedito V.A."/>
            <person name="Mayer K.F."/>
            <person name="Gouzy J."/>
            <person name="Schoof H."/>
            <person name="Van de Peer Y."/>
            <person name="Proost S."/>
            <person name="Cook D.R."/>
            <person name="Meyers B.C."/>
            <person name="Spannagl M."/>
            <person name="Cheung F."/>
            <person name="De Mita S."/>
            <person name="Krishnakumar V."/>
            <person name="Gundlach H."/>
            <person name="Zhou S."/>
            <person name="Mudge J."/>
            <person name="Bharti A.K."/>
            <person name="Murray J.D."/>
            <person name="Naoumkina M.A."/>
            <person name="Rosen B."/>
            <person name="Silverstein K.A."/>
            <person name="Tang H."/>
            <person name="Rombauts S."/>
            <person name="Zhao P.X."/>
            <person name="Zhou P."/>
            <person name="Barbe V."/>
            <person name="Bardou P."/>
            <person name="Bechner M."/>
            <person name="Bellec A."/>
            <person name="Berger A."/>
            <person name="Berges H."/>
            <person name="Bidwell S."/>
            <person name="Bisseling T."/>
            <person name="Choisne N."/>
            <person name="Couloux A."/>
            <person name="Denny R."/>
            <person name="Deshpande S."/>
            <person name="Dai X."/>
            <person name="Doyle J.J."/>
            <person name="Dudez A.M."/>
            <person name="Farmer A.D."/>
            <person name="Fouteau S."/>
            <person name="Franken C."/>
            <person name="Gibelin C."/>
            <person name="Gish J."/>
            <person name="Goldstein S."/>
            <person name="Gonzalez A.J."/>
            <person name="Green P.J."/>
            <person name="Hallab A."/>
            <person name="Hartog M."/>
            <person name="Hua A."/>
            <person name="Humphray S.J."/>
            <person name="Jeong D.H."/>
            <person name="Jing Y."/>
            <person name="Jocker A."/>
            <person name="Kenton S.M."/>
            <person name="Kim D.J."/>
            <person name="Klee K."/>
            <person name="Lai H."/>
            <person name="Lang C."/>
            <person name="Lin S."/>
            <person name="Macmil S.L."/>
            <person name="Magdelenat G."/>
            <person name="Matthews L."/>
            <person name="McCorrison J."/>
            <person name="Monaghan E.L."/>
            <person name="Mun J.H."/>
            <person name="Najar F.Z."/>
            <person name="Nicholson C."/>
            <person name="Noirot C."/>
            <person name="O'Bleness M."/>
            <person name="Paule C.R."/>
            <person name="Poulain J."/>
            <person name="Prion F."/>
            <person name="Qin B."/>
            <person name="Qu C."/>
            <person name="Retzel E.F."/>
            <person name="Riddle C."/>
            <person name="Sallet E."/>
            <person name="Samain S."/>
            <person name="Samson N."/>
            <person name="Sanders I."/>
            <person name="Saurat O."/>
            <person name="Scarpelli C."/>
            <person name="Schiex T."/>
            <person name="Segurens B."/>
            <person name="Severin A.J."/>
            <person name="Sherrier D.J."/>
            <person name="Shi R."/>
            <person name="Sims S."/>
            <person name="Singer S.R."/>
            <person name="Sinharoy S."/>
            <person name="Sterck L."/>
            <person name="Viollet A."/>
            <person name="Wang B.B."/>
            <person name="Wang K."/>
            <person name="Wang M."/>
            <person name="Wang X."/>
            <person name="Warfsmann J."/>
            <person name="Weissenbach J."/>
            <person name="White D.D."/>
            <person name="White J.D."/>
            <person name="Wiley G.B."/>
            <person name="Wincker P."/>
            <person name="Xing Y."/>
            <person name="Yang L."/>
            <person name="Yao Z."/>
            <person name="Ying F."/>
            <person name="Zhai J."/>
            <person name="Zhou L."/>
            <person name="Zuber A."/>
            <person name="Denarie J."/>
            <person name="Dixon R.A."/>
            <person name="May G.D."/>
            <person name="Schwartz D.C."/>
            <person name="Rogers J."/>
            <person name="Quetier F."/>
            <person name="Town C.D."/>
            <person name="Roe B.A."/>
        </authorList>
    </citation>
    <scope>NUCLEOTIDE SEQUENCE [LARGE SCALE GENOMIC DNA]</scope>
    <source>
        <strain evidence="14">A17</strain>
        <strain evidence="15 16">cv. Jemalong A17</strain>
    </source>
</reference>
<evidence type="ECO:0000256" key="6">
    <source>
        <dbReference type="ARBA" id="ARBA00022989"/>
    </source>
</evidence>
<evidence type="ECO:0000256" key="9">
    <source>
        <dbReference type="ARBA" id="ARBA00023136"/>
    </source>
</evidence>
<dbReference type="InterPro" id="IPR045242">
    <property type="entry name" value="Syntaxin"/>
</dbReference>
<evidence type="ECO:0000256" key="3">
    <source>
        <dbReference type="ARBA" id="ARBA00022448"/>
    </source>
</evidence>
<dbReference type="SUPFAM" id="SSF47661">
    <property type="entry name" value="t-snare proteins"/>
    <property type="match status" value="1"/>
</dbReference>
<dbReference type="GO" id="GO:0016020">
    <property type="term" value="C:membrane"/>
    <property type="evidence" value="ECO:0007669"/>
    <property type="project" value="UniProtKB-SubCell"/>
</dbReference>
<evidence type="ECO:0000256" key="7">
    <source>
        <dbReference type="ARBA" id="ARBA00022990"/>
    </source>
</evidence>
<keyword evidence="6 12" id="KW-1133">Transmembrane helix</keyword>
<dbReference type="FunFam" id="1.20.58.70:FF:000013">
    <property type="entry name" value="Syntaxin 132"/>
    <property type="match status" value="1"/>
</dbReference>
<dbReference type="GO" id="GO:0015031">
    <property type="term" value="P:protein transport"/>
    <property type="evidence" value="ECO:0007669"/>
    <property type="project" value="UniProtKB-KW"/>
</dbReference>
<dbReference type="SMART" id="SM00503">
    <property type="entry name" value="SynN"/>
    <property type="match status" value="1"/>
</dbReference>
<comment type="subunit">
    <text evidence="10">Part of the t-SNARE complex.</text>
</comment>
<evidence type="ECO:0000256" key="1">
    <source>
        <dbReference type="ARBA" id="ARBA00004211"/>
    </source>
</evidence>
<evidence type="ECO:0000313" key="14">
    <source>
        <dbReference type="EMBL" id="AES67267.2"/>
    </source>
</evidence>
<dbReference type="PROSITE" id="PS50192">
    <property type="entry name" value="T_SNARE"/>
    <property type="match status" value="1"/>
</dbReference>
<dbReference type="FunFam" id="1.20.5.110:FF:000008">
    <property type="entry name" value="Syntaxin 132"/>
    <property type="match status" value="1"/>
</dbReference>
<sequence length="306" mass="34504">MNDLLTDSFVSEANHGQPSRQGDIEMGLQDQRSSSDMGMEAFNKQIQDADKQIEKVSALLQKLKEANEESKAVTKASAMKAIKKRMEKDIDEVGKIAHGVKAKIEAINRENLNNRQKPGCEKGTGIDRARMNMTNSLTKKFRDLMTEFQTLRQRIQDEYREVVERRVITVTGTRPDDETIDHLIETGNSEQIFQQAILEAGRGQVVSTVEEIQERHDAVKEIEKKLLDLHQIYLDMAVLVEAQGEILDNIESQVANATDHVKSGNDALHTAKSLQKKSRKCMMIAIILVLLIAIFIVLGVVKPWKK</sequence>
<reference evidence="14 16" key="2">
    <citation type="journal article" date="2014" name="BMC Genomics">
        <title>An improved genome release (version Mt4.0) for the model legume Medicago truncatula.</title>
        <authorList>
            <person name="Tang H."/>
            <person name="Krishnakumar V."/>
            <person name="Bidwell S."/>
            <person name="Rosen B."/>
            <person name="Chan A."/>
            <person name="Zhou S."/>
            <person name="Gentzbittel L."/>
            <person name="Childs K.L."/>
            <person name="Yandell M."/>
            <person name="Gundlach H."/>
            <person name="Mayer K.F."/>
            <person name="Schwartz D.C."/>
            <person name="Town C.D."/>
        </authorList>
    </citation>
    <scope>GENOME REANNOTATION</scope>
    <source>
        <strain evidence="15 16">cv. Jemalong A17</strain>
    </source>
</reference>
<dbReference type="GO" id="GO:0016192">
    <property type="term" value="P:vesicle-mediated transport"/>
    <property type="evidence" value="ECO:0007669"/>
    <property type="project" value="InterPro"/>
</dbReference>
<comment type="similarity">
    <text evidence="2">Belongs to the syntaxin family.</text>
</comment>
<evidence type="ECO:0000256" key="10">
    <source>
        <dbReference type="ARBA" id="ARBA00061857"/>
    </source>
</evidence>
<keyword evidence="3" id="KW-0813">Transport</keyword>
<comment type="subcellular location">
    <subcellularLocation>
        <location evidence="1">Membrane</location>
        <topology evidence="1">Single-pass type IV membrane protein</topology>
    </subcellularLocation>
</comment>
<feature type="transmembrane region" description="Helical" evidence="12">
    <location>
        <begin position="282"/>
        <end position="301"/>
    </location>
</feature>
<dbReference type="KEGG" id="mtr:11418037"/>
<keyword evidence="9 12" id="KW-0472">Membrane</keyword>
<dbReference type="SMART" id="SM00397">
    <property type="entry name" value="t_SNARE"/>
    <property type="match status" value="1"/>
</dbReference>
<evidence type="ECO:0000313" key="16">
    <source>
        <dbReference type="Proteomes" id="UP000002051"/>
    </source>
</evidence>
<dbReference type="InterPro" id="IPR000727">
    <property type="entry name" value="T_SNARE_dom"/>
</dbReference>
<evidence type="ECO:0000256" key="11">
    <source>
        <dbReference type="SAM" id="Coils"/>
    </source>
</evidence>
<evidence type="ECO:0000256" key="2">
    <source>
        <dbReference type="ARBA" id="ARBA00009063"/>
    </source>
</evidence>
<evidence type="ECO:0000259" key="13">
    <source>
        <dbReference type="PROSITE" id="PS50192"/>
    </source>
</evidence>
<keyword evidence="5" id="KW-0653">Protein transport</keyword>
<dbReference type="Gene3D" id="1.20.5.110">
    <property type="match status" value="1"/>
</dbReference>
<feature type="coiled-coil region" evidence="11">
    <location>
        <begin position="39"/>
        <end position="76"/>
    </location>
</feature>
<evidence type="ECO:0000256" key="12">
    <source>
        <dbReference type="SAM" id="Phobius"/>
    </source>
</evidence>
<keyword evidence="4 12" id="KW-0812">Transmembrane</keyword>
<dbReference type="Pfam" id="PF05739">
    <property type="entry name" value="SNARE"/>
    <property type="match status" value="1"/>
</dbReference>
<dbReference type="OrthoDB" id="10255013at2759"/>
<proteinExistence type="inferred from homology"/>
<dbReference type="CDD" id="cd00179">
    <property type="entry name" value="SynN"/>
    <property type="match status" value="1"/>
</dbReference>
<dbReference type="EMBL" id="CM001218">
    <property type="protein sequence ID" value="AES67267.2"/>
    <property type="molecule type" value="Genomic_DNA"/>
</dbReference>
<dbReference type="ExpressionAtlas" id="G7IKJ7">
    <property type="expression patterns" value="differential"/>
</dbReference>
<evidence type="ECO:0000313" key="15">
    <source>
        <dbReference type="EnsemblPlants" id="AES67267"/>
    </source>
</evidence>
<dbReference type="Pfam" id="PF00804">
    <property type="entry name" value="Syntaxin"/>
    <property type="match status" value="1"/>
</dbReference>
<organism evidence="14 16">
    <name type="scientific">Medicago truncatula</name>
    <name type="common">Barrel medic</name>
    <name type="synonym">Medicago tribuloides</name>
    <dbReference type="NCBI Taxonomy" id="3880"/>
    <lineage>
        <taxon>Eukaryota</taxon>
        <taxon>Viridiplantae</taxon>
        <taxon>Streptophyta</taxon>
        <taxon>Embryophyta</taxon>
        <taxon>Tracheophyta</taxon>
        <taxon>Spermatophyta</taxon>
        <taxon>Magnoliopsida</taxon>
        <taxon>eudicotyledons</taxon>
        <taxon>Gunneridae</taxon>
        <taxon>Pentapetalae</taxon>
        <taxon>rosids</taxon>
        <taxon>fabids</taxon>
        <taxon>Fabales</taxon>
        <taxon>Fabaceae</taxon>
        <taxon>Papilionoideae</taxon>
        <taxon>50 kb inversion clade</taxon>
        <taxon>NPAAA clade</taxon>
        <taxon>Hologalegina</taxon>
        <taxon>IRL clade</taxon>
        <taxon>Trifolieae</taxon>
        <taxon>Medicago</taxon>
    </lineage>
</organism>
<feature type="domain" description="T-SNARE coiled-coil homology" evidence="13">
    <location>
        <begin position="209"/>
        <end position="271"/>
    </location>
</feature>
<dbReference type="Proteomes" id="UP000002051">
    <property type="component" value="Chromosome 2"/>
</dbReference>